<evidence type="ECO:0000313" key="9">
    <source>
        <dbReference type="Proteomes" id="UP000665043"/>
    </source>
</evidence>
<feature type="transmembrane region" description="Helical" evidence="6">
    <location>
        <begin position="152"/>
        <end position="170"/>
    </location>
</feature>
<sequence>MFFIEARRIFIVMVGALFNAIALNFFLIAANVYASGFTGIAQLLSSIFQDFFNINGVSTGIILFILNIPVAILGWYKVGKGFTIYSVISVIFTTIFLEVLPVQPLSEDIILNAVFGGVIGGIGVGMTLKWGASTGGLDIVAMVLSRMKDKPIGNFFLIINSGIIIVAGLLYEAENALYTLLTLYVTTRVIDALHTRHEKVTAMIVTRKAEEMQKAIHDKMIRGITILPARGAYSREHKDMMVLVITRYELYDLERIISEVDPQAFTNVVQTTGIFGFFRRND</sequence>
<proteinExistence type="predicted"/>
<dbReference type="Gene3D" id="3.30.70.120">
    <property type="match status" value="1"/>
</dbReference>
<organism evidence="8 9">
    <name type="scientific">Sediminibacillus dalangtanensis</name>
    <dbReference type="NCBI Taxonomy" id="2729421"/>
    <lineage>
        <taxon>Bacteria</taxon>
        <taxon>Bacillati</taxon>
        <taxon>Bacillota</taxon>
        <taxon>Bacilli</taxon>
        <taxon>Bacillales</taxon>
        <taxon>Bacillaceae</taxon>
        <taxon>Sediminibacillus</taxon>
    </lineage>
</organism>
<evidence type="ECO:0000313" key="8">
    <source>
        <dbReference type="EMBL" id="QTM98670.1"/>
    </source>
</evidence>
<keyword evidence="2" id="KW-1003">Cell membrane</keyword>
<evidence type="ECO:0000256" key="3">
    <source>
        <dbReference type="ARBA" id="ARBA00022692"/>
    </source>
</evidence>
<comment type="subcellular location">
    <subcellularLocation>
        <location evidence="1">Cell membrane</location>
        <topology evidence="1">Multi-pass membrane protein</topology>
    </subcellularLocation>
</comment>
<accession>A0ABX7VST7</accession>
<evidence type="ECO:0000256" key="5">
    <source>
        <dbReference type="ARBA" id="ARBA00023136"/>
    </source>
</evidence>
<dbReference type="InterPro" id="IPR019264">
    <property type="entry name" value="DUF2179"/>
</dbReference>
<keyword evidence="9" id="KW-1185">Reference proteome</keyword>
<feature type="transmembrane region" description="Helical" evidence="6">
    <location>
        <begin position="109"/>
        <end position="131"/>
    </location>
</feature>
<dbReference type="RefSeq" id="WP_209367545.1">
    <property type="nucleotide sequence ID" value="NZ_CP046956.1"/>
</dbReference>
<dbReference type="Pfam" id="PF02588">
    <property type="entry name" value="YitT_membrane"/>
    <property type="match status" value="1"/>
</dbReference>
<protein>
    <submittedName>
        <fullName evidence="8">DUF2179 domain-containing protein</fullName>
    </submittedName>
</protein>
<feature type="domain" description="DUF2179" evidence="7">
    <location>
        <begin position="222"/>
        <end position="276"/>
    </location>
</feature>
<dbReference type="CDD" id="cd16380">
    <property type="entry name" value="YitT_C"/>
    <property type="match status" value="1"/>
</dbReference>
<evidence type="ECO:0000256" key="2">
    <source>
        <dbReference type="ARBA" id="ARBA00022475"/>
    </source>
</evidence>
<dbReference type="EMBL" id="CP046956">
    <property type="protein sequence ID" value="QTM98670.1"/>
    <property type="molecule type" value="Genomic_DNA"/>
</dbReference>
<evidence type="ECO:0000256" key="6">
    <source>
        <dbReference type="SAM" id="Phobius"/>
    </source>
</evidence>
<dbReference type="PANTHER" id="PTHR33545:SF5">
    <property type="entry name" value="UPF0750 MEMBRANE PROTEIN YITT"/>
    <property type="match status" value="1"/>
</dbReference>
<dbReference type="InterPro" id="IPR015867">
    <property type="entry name" value="N-reg_PII/ATP_PRibTrfase_C"/>
</dbReference>
<reference evidence="8 9" key="1">
    <citation type="submission" date="2019-12" db="EMBL/GenBank/DDBJ databases">
        <title>The whole genome sequencing of a strain isolated from a Mars analog, Dalangtan Playa.</title>
        <authorList>
            <person name="Huang T."/>
        </authorList>
    </citation>
    <scope>NUCLEOTIDE SEQUENCE [LARGE SCALE GENOMIC DNA]</scope>
    <source>
        <strain evidence="8 9">DP4-553-S</strain>
    </source>
</reference>
<evidence type="ECO:0000256" key="1">
    <source>
        <dbReference type="ARBA" id="ARBA00004651"/>
    </source>
</evidence>
<evidence type="ECO:0000256" key="4">
    <source>
        <dbReference type="ARBA" id="ARBA00022989"/>
    </source>
</evidence>
<name>A0ABX7VST7_9BACI</name>
<dbReference type="InterPro" id="IPR003740">
    <property type="entry name" value="YitT"/>
</dbReference>
<dbReference type="PIRSF" id="PIRSF006483">
    <property type="entry name" value="Membrane_protein_YitT"/>
    <property type="match status" value="1"/>
</dbReference>
<dbReference type="PANTHER" id="PTHR33545">
    <property type="entry name" value="UPF0750 MEMBRANE PROTEIN YITT-RELATED"/>
    <property type="match status" value="1"/>
</dbReference>
<keyword evidence="5 6" id="KW-0472">Membrane</keyword>
<dbReference type="Pfam" id="PF10035">
    <property type="entry name" value="DUF2179"/>
    <property type="match status" value="1"/>
</dbReference>
<keyword evidence="3 6" id="KW-0812">Transmembrane</keyword>
<dbReference type="InterPro" id="IPR051461">
    <property type="entry name" value="UPF0750_membrane"/>
</dbReference>
<dbReference type="Proteomes" id="UP000665043">
    <property type="component" value="Chromosome"/>
</dbReference>
<evidence type="ECO:0000259" key="7">
    <source>
        <dbReference type="Pfam" id="PF10035"/>
    </source>
</evidence>
<feature type="transmembrane region" description="Helical" evidence="6">
    <location>
        <begin position="9"/>
        <end position="34"/>
    </location>
</feature>
<keyword evidence="4 6" id="KW-1133">Transmembrane helix</keyword>
<feature type="transmembrane region" description="Helical" evidence="6">
    <location>
        <begin position="82"/>
        <end position="103"/>
    </location>
</feature>
<feature type="transmembrane region" description="Helical" evidence="6">
    <location>
        <begin position="54"/>
        <end position="75"/>
    </location>
</feature>
<gene>
    <name evidence="8" type="ORF">ERJ70_04770</name>
</gene>